<name>A0ABT2RY64_9FIRM</name>
<sequence>MQLPRVVEIKGIRVLTTHQIAESYEVKEIQISQNFKNNRQRFIEGKHYISLSGDELRAFKNQLEKIEVVKSRTSHLYLWTEKGALLHAKSLNTDKAWQVYDYLVDFYFRIKEEKSILTSTKPEEKELLEIDNPIRVFRELMELAECRGIKVQSATLQGYKSRLKDDKIAIKNNLSMNQVIFELAYELSHAIIHDKCGNMLDKEDWDKYHQRAWRAAFMLIEALSIKVAWGKGN</sequence>
<organism evidence="2 3">
    <name type="scientific">Laedolimicola ammoniilytica</name>
    <dbReference type="NCBI Taxonomy" id="2981771"/>
    <lineage>
        <taxon>Bacteria</taxon>
        <taxon>Bacillati</taxon>
        <taxon>Bacillota</taxon>
        <taxon>Clostridia</taxon>
        <taxon>Lachnospirales</taxon>
        <taxon>Lachnospiraceae</taxon>
        <taxon>Laedolimicola</taxon>
    </lineage>
</organism>
<proteinExistence type="predicted"/>
<accession>A0ABT2RY64</accession>
<dbReference type="Proteomes" id="UP001652461">
    <property type="component" value="Unassembled WGS sequence"/>
</dbReference>
<protein>
    <submittedName>
        <fullName evidence="2">ORF6N domain-containing protein</fullName>
    </submittedName>
</protein>
<evidence type="ECO:0000259" key="1">
    <source>
        <dbReference type="Pfam" id="PF10543"/>
    </source>
</evidence>
<evidence type="ECO:0000313" key="2">
    <source>
        <dbReference type="EMBL" id="MCU6697264.1"/>
    </source>
</evidence>
<feature type="domain" description="KilA-N DNA-binding" evidence="1">
    <location>
        <begin position="5"/>
        <end position="90"/>
    </location>
</feature>
<reference evidence="2 3" key="1">
    <citation type="journal article" date="2021" name="ISME Commun">
        <title>Automated analysis of genomic sequences facilitates high-throughput and comprehensive description of bacteria.</title>
        <authorList>
            <person name="Hitch T.C.A."/>
        </authorList>
    </citation>
    <scope>NUCLEOTIDE SEQUENCE [LARGE SCALE GENOMIC DNA]</scope>
    <source>
        <strain evidence="2 3">Sanger_04</strain>
    </source>
</reference>
<gene>
    <name evidence="2" type="ORF">OCV63_10185</name>
</gene>
<dbReference type="Pfam" id="PF10543">
    <property type="entry name" value="ORF6N"/>
    <property type="match status" value="1"/>
</dbReference>
<comment type="caution">
    <text evidence="2">The sequence shown here is derived from an EMBL/GenBank/DDBJ whole genome shotgun (WGS) entry which is preliminary data.</text>
</comment>
<dbReference type="InterPro" id="IPR018873">
    <property type="entry name" value="KilA-N_DNA-bd_domain"/>
</dbReference>
<evidence type="ECO:0000313" key="3">
    <source>
        <dbReference type="Proteomes" id="UP001652461"/>
    </source>
</evidence>
<dbReference type="EMBL" id="JAOQKC010000012">
    <property type="protein sequence ID" value="MCU6697264.1"/>
    <property type="molecule type" value="Genomic_DNA"/>
</dbReference>
<keyword evidence="3" id="KW-1185">Reference proteome</keyword>
<dbReference type="RefSeq" id="WP_158363719.1">
    <property type="nucleotide sequence ID" value="NZ_JAOQKC010000012.1"/>
</dbReference>